<sequence length="157" mass="18408">MQSFQIRKHTHGNEVEVHPLSAQLAITDQGIHRRKRVRFLEPERPTSAADAFRSEQMKYLHASSSSRDVERAYSLLRKTRLQAWRYMTASRTSLQSHLYIDCLLSDVLPCWCVVLPSQHSSHRFYTDAGQLRAVRIKLCTSKDWRRYTKCKIDFSPQ</sequence>
<evidence type="ECO:0000313" key="1">
    <source>
        <dbReference type="EMBL" id="KAF2828646.1"/>
    </source>
</evidence>
<gene>
    <name evidence="1" type="ORF">CC86DRAFT_196232</name>
</gene>
<protein>
    <submittedName>
        <fullName evidence="1">Uncharacterized protein</fullName>
    </submittedName>
</protein>
<proteinExistence type="predicted"/>
<accession>A0A6A7A653</accession>
<dbReference type="EMBL" id="MU006222">
    <property type="protein sequence ID" value="KAF2828646.1"/>
    <property type="molecule type" value="Genomic_DNA"/>
</dbReference>
<keyword evidence="2" id="KW-1185">Reference proteome</keyword>
<reference evidence="1" key="1">
    <citation type="journal article" date="2020" name="Stud. Mycol.">
        <title>101 Dothideomycetes genomes: a test case for predicting lifestyles and emergence of pathogens.</title>
        <authorList>
            <person name="Haridas S."/>
            <person name="Albert R."/>
            <person name="Binder M."/>
            <person name="Bloem J."/>
            <person name="Labutti K."/>
            <person name="Salamov A."/>
            <person name="Andreopoulos B."/>
            <person name="Baker S."/>
            <person name="Barry K."/>
            <person name="Bills G."/>
            <person name="Bluhm B."/>
            <person name="Cannon C."/>
            <person name="Castanera R."/>
            <person name="Culley D."/>
            <person name="Daum C."/>
            <person name="Ezra D."/>
            <person name="Gonzalez J."/>
            <person name="Henrissat B."/>
            <person name="Kuo A."/>
            <person name="Liang C."/>
            <person name="Lipzen A."/>
            <person name="Lutzoni F."/>
            <person name="Magnuson J."/>
            <person name="Mondo S."/>
            <person name="Nolan M."/>
            <person name="Ohm R."/>
            <person name="Pangilinan J."/>
            <person name="Park H.-J."/>
            <person name="Ramirez L."/>
            <person name="Alfaro M."/>
            <person name="Sun H."/>
            <person name="Tritt A."/>
            <person name="Yoshinaga Y."/>
            <person name="Zwiers L.-H."/>
            <person name="Turgeon B."/>
            <person name="Goodwin S."/>
            <person name="Spatafora J."/>
            <person name="Crous P."/>
            <person name="Grigoriev I."/>
        </authorList>
    </citation>
    <scope>NUCLEOTIDE SEQUENCE</scope>
    <source>
        <strain evidence="1">CBS 113818</strain>
    </source>
</reference>
<dbReference type="AlphaFoldDB" id="A0A6A7A653"/>
<dbReference type="Proteomes" id="UP000799424">
    <property type="component" value="Unassembled WGS sequence"/>
</dbReference>
<name>A0A6A7A653_9PLEO</name>
<evidence type="ECO:0000313" key="2">
    <source>
        <dbReference type="Proteomes" id="UP000799424"/>
    </source>
</evidence>
<organism evidence="1 2">
    <name type="scientific">Ophiobolus disseminans</name>
    <dbReference type="NCBI Taxonomy" id="1469910"/>
    <lineage>
        <taxon>Eukaryota</taxon>
        <taxon>Fungi</taxon>
        <taxon>Dikarya</taxon>
        <taxon>Ascomycota</taxon>
        <taxon>Pezizomycotina</taxon>
        <taxon>Dothideomycetes</taxon>
        <taxon>Pleosporomycetidae</taxon>
        <taxon>Pleosporales</taxon>
        <taxon>Pleosporineae</taxon>
        <taxon>Phaeosphaeriaceae</taxon>
        <taxon>Ophiobolus</taxon>
    </lineage>
</organism>